<evidence type="ECO:0000256" key="4">
    <source>
        <dbReference type="RuleBase" id="RU004003"/>
    </source>
</evidence>
<evidence type="ECO:0000256" key="2">
    <source>
        <dbReference type="ARBA" id="ARBA00022729"/>
    </source>
</evidence>
<evidence type="ECO:0000256" key="1">
    <source>
        <dbReference type="ARBA" id="ARBA00004370"/>
    </source>
</evidence>
<keyword evidence="3" id="KW-0472">Membrane</keyword>
<protein>
    <submittedName>
        <fullName evidence="6">Secretion protein</fullName>
    </submittedName>
</protein>
<dbReference type="RefSeq" id="WP_236098771.1">
    <property type="nucleotide sequence ID" value="NZ_JAKGUD010000003.1"/>
</dbReference>
<comment type="similarity">
    <text evidence="4">Belongs to the bacterial secretin family.</text>
</comment>
<evidence type="ECO:0000313" key="7">
    <source>
        <dbReference type="Proteomes" id="UP001200430"/>
    </source>
</evidence>
<dbReference type="InterPro" id="IPR001775">
    <property type="entry name" value="GspD/PilQ"/>
</dbReference>
<dbReference type="Gene3D" id="3.30.1370.120">
    <property type="match status" value="1"/>
</dbReference>
<dbReference type="InterPro" id="IPR038591">
    <property type="entry name" value="NolW-like_sf"/>
</dbReference>
<dbReference type="Proteomes" id="UP001200430">
    <property type="component" value="Unassembled WGS sequence"/>
</dbReference>
<proteinExistence type="inferred from homology"/>
<dbReference type="Pfam" id="PF00263">
    <property type="entry name" value="Secretin"/>
    <property type="match status" value="1"/>
</dbReference>
<gene>
    <name evidence="6" type="ORF">L2W38_04185</name>
</gene>
<evidence type="ECO:0000256" key="3">
    <source>
        <dbReference type="ARBA" id="ARBA00023136"/>
    </source>
</evidence>
<sequence length="570" mass="63472">MRNKTIAFFFVLFAFIFAPGPLFSEPLPPSVLSGIMPQQVGADRMTVTVQGMNLPRPEVMNQDGGLVDLIFKGTTVPSSRWERLYNFPILSKVEMDHIEGGLRVRFVTGEKITLHSVKGDPPCNRILLDFRTVSSLKREESAKKLKEPRRIPVDGSDPFQTNRRISVDFRSVDIQDVFRMLADMMKVNIVLDPSVAEIPPLTMRFDEAPLREVFGYLMRLYGLSYAKVGKTLVIGSPEGISKVMGEEKTRVYDVAYSDVKILPDMLGGLTTIPKEKITVDERLGRLFVKGSENQLSDFERVLQTVDDPGKQVMLRARIIEIKDEASDELETMLNAVYKHWWLSTSSSGAEGGYSYVKDPDTYNPPTGEDRPGGIEFPGIKIPDIGTGGIRLLDTGIKALVKDNKGKVLANPSVITVSGQKASIKLVENLKYISARDDAGNPTYSDQEVGPKLEFTPVVGRDGIISVELSISTGEVIAWKEGNQKEEFPQTSEREVVTSVRVRDGEPFVVGGLFNERHTENTTKIPILGDIPLLGEFFKSKNKTDDRTEVVMVVIPYILNVTDGPIERWDL</sequence>
<keyword evidence="7" id="KW-1185">Reference proteome</keyword>
<organism evidence="6 7">
    <name type="scientific">Dethiosulfovibrio marinus</name>
    <dbReference type="NCBI Taxonomy" id="133532"/>
    <lineage>
        <taxon>Bacteria</taxon>
        <taxon>Thermotogati</taxon>
        <taxon>Synergistota</taxon>
        <taxon>Synergistia</taxon>
        <taxon>Synergistales</taxon>
        <taxon>Dethiosulfovibrionaceae</taxon>
        <taxon>Dethiosulfovibrio</taxon>
    </lineage>
</organism>
<feature type="domain" description="Type II/III secretion system secretin-like" evidence="5">
    <location>
        <begin position="398"/>
        <end position="558"/>
    </location>
</feature>
<dbReference type="InterPro" id="IPR004846">
    <property type="entry name" value="T2SS/T3SS_dom"/>
</dbReference>
<dbReference type="InterPro" id="IPR050810">
    <property type="entry name" value="Bact_Secretion_Sys_Channel"/>
</dbReference>
<keyword evidence="2" id="KW-0732">Signal</keyword>
<evidence type="ECO:0000313" key="6">
    <source>
        <dbReference type="EMBL" id="MCF4142014.1"/>
    </source>
</evidence>
<reference evidence="6 7" key="1">
    <citation type="submission" date="2022-01" db="EMBL/GenBank/DDBJ databases">
        <title>Dethiosulfovibrio faecalis sp. nov., a novel proteolytic, non-sulfur-reducing bacterium isolated from a marine aquaculture solid waste bioreactor.</title>
        <authorList>
            <person name="Grabowski S."/>
            <person name="Apolinario E."/>
            <person name="Schneider N."/>
            <person name="Marshall C.W."/>
            <person name="Sowers K.R."/>
        </authorList>
    </citation>
    <scope>NUCLEOTIDE SEQUENCE [LARGE SCALE GENOMIC DNA]</scope>
    <source>
        <strain evidence="6 7">DSM 12537</strain>
    </source>
</reference>
<evidence type="ECO:0000259" key="5">
    <source>
        <dbReference type="Pfam" id="PF00263"/>
    </source>
</evidence>
<dbReference type="PANTHER" id="PTHR30332:SF24">
    <property type="entry name" value="SECRETIN GSPD-RELATED"/>
    <property type="match status" value="1"/>
</dbReference>
<name>A0ABS9EMS1_9BACT</name>
<accession>A0ABS9EMS1</accession>
<dbReference type="PANTHER" id="PTHR30332">
    <property type="entry name" value="PROBABLE GENERAL SECRETION PATHWAY PROTEIN D"/>
    <property type="match status" value="1"/>
</dbReference>
<dbReference type="EMBL" id="JAKGUD010000003">
    <property type="protein sequence ID" value="MCF4142014.1"/>
    <property type="molecule type" value="Genomic_DNA"/>
</dbReference>
<comment type="caution">
    <text evidence="6">The sequence shown here is derived from an EMBL/GenBank/DDBJ whole genome shotgun (WGS) entry which is preliminary data.</text>
</comment>
<dbReference type="PRINTS" id="PR00811">
    <property type="entry name" value="BCTERIALGSPD"/>
</dbReference>
<comment type="subcellular location">
    <subcellularLocation>
        <location evidence="1">Membrane</location>
    </subcellularLocation>
</comment>